<gene>
    <name evidence="17" type="ORF">L1049_017974</name>
</gene>
<dbReference type="Gene3D" id="2.60.40.420">
    <property type="entry name" value="Cupredoxins - blue copper proteins"/>
    <property type="match status" value="2"/>
</dbReference>
<keyword evidence="11" id="KW-0186">Copper</keyword>
<evidence type="ECO:0000256" key="13">
    <source>
        <dbReference type="ARBA" id="ARBA00023185"/>
    </source>
</evidence>
<dbReference type="AlphaFoldDB" id="A0AAP0NGZ8"/>
<evidence type="ECO:0000313" key="18">
    <source>
        <dbReference type="Proteomes" id="UP001415857"/>
    </source>
</evidence>
<comment type="cofactor">
    <cofactor evidence="2">
        <name>Cu cation</name>
        <dbReference type="ChEBI" id="CHEBI:23378"/>
    </cofactor>
</comment>
<evidence type="ECO:0000313" key="17">
    <source>
        <dbReference type="EMBL" id="KAK9273167.1"/>
    </source>
</evidence>
<dbReference type="Pfam" id="PF00394">
    <property type="entry name" value="Cu-oxidase"/>
    <property type="match status" value="1"/>
</dbReference>
<dbReference type="PANTHER" id="PTHR11709">
    <property type="entry name" value="MULTI-COPPER OXIDASE"/>
    <property type="match status" value="1"/>
</dbReference>
<keyword evidence="10" id="KW-0560">Oxidoreductase</keyword>
<dbReference type="PROSITE" id="PS00079">
    <property type="entry name" value="MULTICOPPER_OXIDASE1"/>
    <property type="match status" value="1"/>
</dbReference>
<evidence type="ECO:0000256" key="2">
    <source>
        <dbReference type="ARBA" id="ARBA00001935"/>
    </source>
</evidence>
<comment type="similarity">
    <text evidence="4">Belongs to the multicopper oxidase family.</text>
</comment>
<evidence type="ECO:0000259" key="16">
    <source>
        <dbReference type="Pfam" id="PF07731"/>
    </source>
</evidence>
<evidence type="ECO:0000256" key="9">
    <source>
        <dbReference type="ARBA" id="ARBA00022737"/>
    </source>
</evidence>
<name>A0AAP0NGZ8_LIQFO</name>
<evidence type="ECO:0000256" key="1">
    <source>
        <dbReference type="ARBA" id="ARBA00000349"/>
    </source>
</evidence>
<dbReference type="EC" id="1.10.3.2" evidence="5"/>
<dbReference type="PANTHER" id="PTHR11709:SF261">
    <property type="entry name" value="LACCASE"/>
    <property type="match status" value="1"/>
</dbReference>
<keyword evidence="7" id="KW-0964">Secreted</keyword>
<evidence type="ECO:0000256" key="10">
    <source>
        <dbReference type="ARBA" id="ARBA00023002"/>
    </source>
</evidence>
<dbReference type="GO" id="GO:0052716">
    <property type="term" value="F:hydroquinone:oxygen oxidoreductase activity"/>
    <property type="evidence" value="ECO:0007669"/>
    <property type="project" value="UniProtKB-EC"/>
</dbReference>
<evidence type="ECO:0000256" key="5">
    <source>
        <dbReference type="ARBA" id="ARBA00012297"/>
    </source>
</evidence>
<comment type="subcellular location">
    <subcellularLocation>
        <location evidence="3">Secreted</location>
        <location evidence="3">Extracellular space</location>
        <location evidence="3">Apoplast</location>
    </subcellularLocation>
</comment>
<feature type="compositionally biased region" description="Acidic residues" evidence="14">
    <location>
        <begin position="11"/>
        <end position="38"/>
    </location>
</feature>
<evidence type="ECO:0000256" key="4">
    <source>
        <dbReference type="ARBA" id="ARBA00010609"/>
    </source>
</evidence>
<evidence type="ECO:0000256" key="8">
    <source>
        <dbReference type="ARBA" id="ARBA00022723"/>
    </source>
</evidence>
<feature type="region of interest" description="Disordered" evidence="14">
    <location>
        <begin position="1"/>
        <end position="38"/>
    </location>
</feature>
<evidence type="ECO:0000259" key="15">
    <source>
        <dbReference type="Pfam" id="PF00394"/>
    </source>
</evidence>
<keyword evidence="8" id="KW-0479">Metal-binding</keyword>
<keyword evidence="9" id="KW-0677">Repeat</keyword>
<dbReference type="GO" id="GO:0005507">
    <property type="term" value="F:copper ion binding"/>
    <property type="evidence" value="ECO:0007669"/>
    <property type="project" value="InterPro"/>
</dbReference>
<dbReference type="Pfam" id="PF07731">
    <property type="entry name" value="Cu-oxidase_2"/>
    <property type="match status" value="1"/>
</dbReference>
<dbReference type="GO" id="GO:0046274">
    <property type="term" value="P:lignin catabolic process"/>
    <property type="evidence" value="ECO:0007669"/>
    <property type="project" value="UniProtKB-KW"/>
</dbReference>
<feature type="compositionally biased region" description="Basic and acidic residues" evidence="14">
    <location>
        <begin position="1"/>
        <end position="10"/>
    </location>
</feature>
<feature type="region of interest" description="Disordered" evidence="14">
    <location>
        <begin position="367"/>
        <end position="389"/>
    </location>
</feature>
<dbReference type="SUPFAM" id="SSF49503">
    <property type="entry name" value="Cupredoxins"/>
    <property type="match status" value="2"/>
</dbReference>
<evidence type="ECO:0000256" key="7">
    <source>
        <dbReference type="ARBA" id="ARBA00022525"/>
    </source>
</evidence>
<evidence type="ECO:0000256" key="3">
    <source>
        <dbReference type="ARBA" id="ARBA00004271"/>
    </source>
</evidence>
<dbReference type="Proteomes" id="UP001415857">
    <property type="component" value="Unassembled WGS sequence"/>
</dbReference>
<evidence type="ECO:0000256" key="6">
    <source>
        <dbReference type="ARBA" id="ARBA00022523"/>
    </source>
</evidence>
<accession>A0AAP0NGZ8</accession>
<comment type="catalytic activity">
    <reaction evidence="1">
        <text>4 hydroquinone + O2 = 4 benzosemiquinone + 2 H2O</text>
        <dbReference type="Rhea" id="RHEA:11276"/>
        <dbReference type="ChEBI" id="CHEBI:15377"/>
        <dbReference type="ChEBI" id="CHEBI:15379"/>
        <dbReference type="ChEBI" id="CHEBI:17594"/>
        <dbReference type="ChEBI" id="CHEBI:17977"/>
        <dbReference type="EC" id="1.10.3.2"/>
    </reaction>
</comment>
<dbReference type="EMBL" id="JBBPBK010000012">
    <property type="protein sequence ID" value="KAK9273167.1"/>
    <property type="molecule type" value="Genomic_DNA"/>
</dbReference>
<organism evidence="17 18">
    <name type="scientific">Liquidambar formosana</name>
    <name type="common">Formosan gum</name>
    <dbReference type="NCBI Taxonomy" id="63359"/>
    <lineage>
        <taxon>Eukaryota</taxon>
        <taxon>Viridiplantae</taxon>
        <taxon>Streptophyta</taxon>
        <taxon>Embryophyta</taxon>
        <taxon>Tracheophyta</taxon>
        <taxon>Spermatophyta</taxon>
        <taxon>Magnoliopsida</taxon>
        <taxon>eudicotyledons</taxon>
        <taxon>Gunneridae</taxon>
        <taxon>Pentapetalae</taxon>
        <taxon>Saxifragales</taxon>
        <taxon>Altingiaceae</taxon>
        <taxon>Liquidambar</taxon>
    </lineage>
</organism>
<dbReference type="InterPro" id="IPR001117">
    <property type="entry name" value="Cu-oxidase_2nd"/>
</dbReference>
<feature type="domain" description="Plastocyanin-like" evidence="15">
    <location>
        <begin position="75"/>
        <end position="221"/>
    </location>
</feature>
<dbReference type="CDD" id="cd13875">
    <property type="entry name" value="CuRO_2_LCC_plant"/>
    <property type="match status" value="1"/>
</dbReference>
<evidence type="ECO:0000256" key="12">
    <source>
        <dbReference type="ARBA" id="ARBA00023180"/>
    </source>
</evidence>
<keyword evidence="13" id="KW-0439">Lignin degradation</keyword>
<dbReference type="InterPro" id="IPR002355">
    <property type="entry name" value="Cu_oxidase_Cu_BS"/>
</dbReference>
<keyword evidence="18" id="KW-1185">Reference proteome</keyword>
<proteinExistence type="inferred from homology"/>
<feature type="compositionally biased region" description="Basic and acidic residues" evidence="14">
    <location>
        <begin position="372"/>
        <end position="389"/>
    </location>
</feature>
<dbReference type="InterPro" id="IPR045087">
    <property type="entry name" value="Cu-oxidase_fam"/>
</dbReference>
<dbReference type="GO" id="GO:0048046">
    <property type="term" value="C:apoplast"/>
    <property type="evidence" value="ECO:0007669"/>
    <property type="project" value="UniProtKB-SubCell"/>
</dbReference>
<evidence type="ECO:0000256" key="14">
    <source>
        <dbReference type="SAM" id="MobiDB-lite"/>
    </source>
</evidence>
<feature type="domain" description="Plastocyanin-like" evidence="16">
    <location>
        <begin position="324"/>
        <end position="349"/>
    </location>
</feature>
<dbReference type="InterPro" id="IPR011706">
    <property type="entry name" value="Cu-oxidase_C"/>
</dbReference>
<dbReference type="InterPro" id="IPR008972">
    <property type="entry name" value="Cupredoxin"/>
</dbReference>
<keyword evidence="12" id="KW-0325">Glycoprotein</keyword>
<dbReference type="PROSITE" id="PS00080">
    <property type="entry name" value="MULTICOPPER_OXIDASE2"/>
    <property type="match status" value="1"/>
</dbReference>
<sequence>MAFEENHTVYEDNEESEEEEEDLTLPHEDDDVDHEDDDILGEEEDLNSVDPTSASVAIVTVAIPPLQTTTTAAPGSWYNVSVYETMVYDLENAKEFPRSDAYTINGQPGDFGECSKESTYRWLVDYGKTYLLRVVNAAMNAELFFAIAQHNLTVVGLDGAYIKPLVTSYIMITPGQTMDILISANQSLSHYYMAARHFDHVAQNENYDKTNVTAILQYRGNYTPPSYPSFPTTLPGYRDTFAAFLFTNRFRSLASEDHPVNVPLNISTRMFITADIKSIMFPDNLTNLASSLNNISWANPSIDVLLAYYSSLRLASPVMEACLGVWFWHCHLDEHLTWGMSTVFIVKNGGSPETSIRDPPPYMPPCEAQFPRLRESDDSTRKENKLNMI</sequence>
<keyword evidence="6" id="KW-0052">Apoplast</keyword>
<evidence type="ECO:0000256" key="11">
    <source>
        <dbReference type="ARBA" id="ARBA00023008"/>
    </source>
</evidence>
<comment type="caution">
    <text evidence="17">The sequence shown here is derived from an EMBL/GenBank/DDBJ whole genome shotgun (WGS) entry which is preliminary data.</text>
</comment>
<dbReference type="InterPro" id="IPR034285">
    <property type="entry name" value="CuRO_2_LCC"/>
</dbReference>
<reference evidence="17 18" key="1">
    <citation type="journal article" date="2024" name="Plant J.">
        <title>Genome sequences and population genomics reveal climatic adaptation and genomic divergence between two closely related sweetgum species.</title>
        <authorList>
            <person name="Xu W.Q."/>
            <person name="Ren C.Q."/>
            <person name="Zhang X.Y."/>
            <person name="Comes H.P."/>
            <person name="Liu X.H."/>
            <person name="Li Y.G."/>
            <person name="Kettle C.J."/>
            <person name="Jalonen R."/>
            <person name="Gaisberger H."/>
            <person name="Ma Y.Z."/>
            <person name="Qiu Y.X."/>
        </authorList>
    </citation>
    <scope>NUCLEOTIDE SEQUENCE [LARGE SCALE GENOMIC DNA]</scope>
    <source>
        <strain evidence="17">Hangzhou</strain>
    </source>
</reference>
<protein>
    <recommendedName>
        <fullName evidence="5">laccase</fullName>
        <ecNumber evidence="5">1.10.3.2</ecNumber>
    </recommendedName>
</protein>
<dbReference type="InterPro" id="IPR033138">
    <property type="entry name" value="Cu_oxidase_CS"/>
</dbReference>